<dbReference type="CDD" id="cd00326">
    <property type="entry name" value="alpha_CA"/>
    <property type="match status" value="1"/>
</dbReference>
<dbReference type="SMART" id="SM01057">
    <property type="entry name" value="Carb_anhydrase"/>
    <property type="match status" value="1"/>
</dbReference>
<gene>
    <name evidence="11" type="primary">CA13_2</name>
    <name evidence="11" type="ORF">g.15778</name>
</gene>
<keyword evidence="5 8" id="KW-0862">Zinc</keyword>
<feature type="compositionally biased region" description="Basic residues" evidence="9">
    <location>
        <begin position="145"/>
        <end position="169"/>
    </location>
</feature>
<accession>A0A6G1SI54</accession>
<dbReference type="EC" id="4.2.1.1" evidence="3 8"/>
<feature type="domain" description="Alpha-carbonic anhydrase" evidence="10">
    <location>
        <begin position="171"/>
        <end position="435"/>
    </location>
</feature>
<comment type="similarity">
    <text evidence="2 8">Belongs to the alpha-carbonic anhydrase family.</text>
</comment>
<dbReference type="GO" id="GO:0005737">
    <property type="term" value="C:cytoplasm"/>
    <property type="evidence" value="ECO:0007669"/>
    <property type="project" value="TreeGrafter"/>
</dbReference>
<dbReference type="SUPFAM" id="SSF51069">
    <property type="entry name" value="Carbonic anhydrase"/>
    <property type="match status" value="1"/>
</dbReference>
<feature type="compositionally biased region" description="Low complexity" evidence="9">
    <location>
        <begin position="119"/>
        <end position="138"/>
    </location>
</feature>
<evidence type="ECO:0000256" key="4">
    <source>
        <dbReference type="ARBA" id="ARBA00022723"/>
    </source>
</evidence>
<evidence type="ECO:0000256" key="1">
    <source>
        <dbReference type="ARBA" id="ARBA00001947"/>
    </source>
</evidence>
<dbReference type="PROSITE" id="PS00162">
    <property type="entry name" value="ALPHA_CA_1"/>
    <property type="match status" value="1"/>
</dbReference>
<evidence type="ECO:0000256" key="2">
    <source>
        <dbReference type="ARBA" id="ARBA00010718"/>
    </source>
</evidence>
<comment type="function">
    <text evidence="8">Reversible hydration of carbon dioxide.</text>
</comment>
<keyword evidence="6 8" id="KW-0456">Lyase</keyword>
<evidence type="ECO:0000313" key="11">
    <source>
        <dbReference type="EMBL" id="MDE50088.1"/>
    </source>
</evidence>
<evidence type="ECO:0000259" key="10">
    <source>
        <dbReference type="PROSITE" id="PS51144"/>
    </source>
</evidence>
<dbReference type="InterPro" id="IPR036398">
    <property type="entry name" value="CA_dom_sf"/>
</dbReference>
<sequence length="443" mass="50800">MHPDQMTNYWNYSDEDPLGPSEWPKYFETGDSQSPINIIVDHCYLHLHSSTNSTTMTPMMTTKPAGSRGKLVAGMVAARRDHLDSVGDDLNNSPQYSPDLYDDNHLNVHHHHHHDRRSPSASSNNSSVSNESNTSNEPTTEHSGAHHHNRHHHHHHERHHERHRRHQQHHSAYQRDDDSLEPRQHHQTEHRLCHHGAQAPAANTQNTRYCGTNKKIFLGYPRYLNAVKISNTGHGWQIDMPAELACHTLLTGPPLGDREYRLAQFHCHWGEDCEHGSEHQVNGQGFSAEIHFVHWNCKQFKSIEEASKHKHGLAVLGVFIQALEGEQNRNKHLDKIIAGLEEVQDRPHNSTLLSDIRLDLKKLFPSNRWNYATYEGSLTTPPLSECVDWLVFLQPITCSSSQIDQFRRIKCPTGTLTKNCRPVQPVNKRIVTIWTHHSDNPNN</sequence>
<dbReference type="Gene3D" id="3.10.200.10">
    <property type="entry name" value="Alpha carbonic anhydrase"/>
    <property type="match status" value="1"/>
</dbReference>
<dbReference type="EMBL" id="GGYP01005317">
    <property type="protein sequence ID" value="MDE50088.1"/>
    <property type="molecule type" value="Transcribed_RNA"/>
</dbReference>
<evidence type="ECO:0000256" key="9">
    <source>
        <dbReference type="SAM" id="MobiDB-lite"/>
    </source>
</evidence>
<keyword evidence="4 8" id="KW-0479">Metal-binding</keyword>
<evidence type="ECO:0000256" key="6">
    <source>
        <dbReference type="ARBA" id="ARBA00023239"/>
    </source>
</evidence>
<feature type="compositionally biased region" description="Basic and acidic residues" evidence="9">
    <location>
        <begin position="173"/>
        <end position="191"/>
    </location>
</feature>
<dbReference type="InterPro" id="IPR018338">
    <property type="entry name" value="Carbonic_anhydrase_a-class_CS"/>
</dbReference>
<dbReference type="PANTHER" id="PTHR18952">
    <property type="entry name" value="CARBONIC ANHYDRASE"/>
    <property type="match status" value="1"/>
</dbReference>
<name>A0A6G1SI54_9ACAR</name>
<dbReference type="Pfam" id="PF00194">
    <property type="entry name" value="Carb_anhydrase"/>
    <property type="match status" value="1"/>
</dbReference>
<protein>
    <recommendedName>
        <fullName evidence="3 8">Carbonic anhydrase</fullName>
        <ecNumber evidence="3 8">4.2.1.1</ecNumber>
    </recommendedName>
</protein>
<dbReference type="GO" id="GO:0008270">
    <property type="term" value="F:zinc ion binding"/>
    <property type="evidence" value="ECO:0007669"/>
    <property type="project" value="UniProtKB-UniRule"/>
</dbReference>
<dbReference type="InterPro" id="IPR023561">
    <property type="entry name" value="Carbonic_anhydrase_a-class"/>
</dbReference>
<evidence type="ECO:0000256" key="3">
    <source>
        <dbReference type="ARBA" id="ARBA00012925"/>
    </source>
</evidence>
<dbReference type="InterPro" id="IPR001148">
    <property type="entry name" value="CA_dom"/>
</dbReference>
<dbReference type="PROSITE" id="PS51144">
    <property type="entry name" value="ALPHA_CA_2"/>
    <property type="match status" value="1"/>
</dbReference>
<organism evidence="11">
    <name type="scientific">Aceria tosichella</name>
    <name type="common">wheat curl mite</name>
    <dbReference type="NCBI Taxonomy" id="561515"/>
    <lineage>
        <taxon>Eukaryota</taxon>
        <taxon>Metazoa</taxon>
        <taxon>Ecdysozoa</taxon>
        <taxon>Arthropoda</taxon>
        <taxon>Chelicerata</taxon>
        <taxon>Arachnida</taxon>
        <taxon>Acari</taxon>
        <taxon>Acariformes</taxon>
        <taxon>Trombidiformes</taxon>
        <taxon>Prostigmata</taxon>
        <taxon>Eupodina</taxon>
        <taxon>Eriophyoidea</taxon>
        <taxon>Eriophyidae</taxon>
        <taxon>Eriophyinae</taxon>
        <taxon>Aceriini</taxon>
        <taxon>Aceria</taxon>
    </lineage>
</organism>
<dbReference type="AlphaFoldDB" id="A0A6G1SI54"/>
<evidence type="ECO:0000256" key="8">
    <source>
        <dbReference type="RuleBase" id="RU367011"/>
    </source>
</evidence>
<comment type="cofactor">
    <cofactor evidence="1 8">
        <name>Zn(2+)</name>
        <dbReference type="ChEBI" id="CHEBI:29105"/>
    </cofactor>
</comment>
<evidence type="ECO:0000256" key="5">
    <source>
        <dbReference type="ARBA" id="ARBA00022833"/>
    </source>
</evidence>
<comment type="catalytic activity">
    <reaction evidence="7 8">
        <text>hydrogencarbonate + H(+) = CO2 + H2O</text>
        <dbReference type="Rhea" id="RHEA:10748"/>
        <dbReference type="ChEBI" id="CHEBI:15377"/>
        <dbReference type="ChEBI" id="CHEBI:15378"/>
        <dbReference type="ChEBI" id="CHEBI:16526"/>
        <dbReference type="ChEBI" id="CHEBI:17544"/>
        <dbReference type="EC" id="4.2.1.1"/>
    </reaction>
</comment>
<feature type="compositionally biased region" description="Basic residues" evidence="9">
    <location>
        <begin position="107"/>
        <end position="116"/>
    </location>
</feature>
<feature type="region of interest" description="Disordered" evidence="9">
    <location>
        <begin position="84"/>
        <end position="200"/>
    </location>
</feature>
<dbReference type="GO" id="GO:0004089">
    <property type="term" value="F:carbonate dehydratase activity"/>
    <property type="evidence" value="ECO:0007669"/>
    <property type="project" value="UniProtKB-UniRule"/>
</dbReference>
<proteinExistence type="inferred from homology"/>
<dbReference type="PANTHER" id="PTHR18952:SF141">
    <property type="entry name" value="CARBONIC ANHYDRASE"/>
    <property type="match status" value="1"/>
</dbReference>
<evidence type="ECO:0000256" key="7">
    <source>
        <dbReference type="ARBA" id="ARBA00048348"/>
    </source>
</evidence>
<reference evidence="11" key="1">
    <citation type="submission" date="2018-10" db="EMBL/GenBank/DDBJ databases">
        <title>Transcriptome assembly of Aceria tosichella (Wheat curl mite) Type 2.</title>
        <authorList>
            <person name="Scully E.D."/>
            <person name="Geib S.M."/>
            <person name="Palmer N.A."/>
            <person name="Gupta A.K."/>
            <person name="Sarath G."/>
            <person name="Tatineni S."/>
        </authorList>
    </citation>
    <scope>NUCLEOTIDE SEQUENCE</scope>
    <source>
        <strain evidence="11">LincolnNE</strain>
    </source>
</reference>